<protein>
    <submittedName>
        <fullName evidence="7">M14 family metallocarboxypeptidase</fullName>
    </submittedName>
</protein>
<evidence type="ECO:0000256" key="1">
    <source>
        <dbReference type="ARBA" id="ARBA00001947"/>
    </source>
</evidence>
<dbReference type="InterPro" id="IPR055438">
    <property type="entry name" value="AstE_AspA_cat"/>
</dbReference>
<name>A0ABU2ZQC4_9ALTE</name>
<reference evidence="7 8" key="1">
    <citation type="submission" date="2023-09" db="EMBL/GenBank/DDBJ databases">
        <authorList>
            <person name="Rey-Velasco X."/>
        </authorList>
    </citation>
    <scope>NUCLEOTIDE SEQUENCE [LARGE SCALE GENOMIC DNA]</scope>
    <source>
        <strain evidence="7 8">P117</strain>
    </source>
</reference>
<gene>
    <name evidence="7" type="ORF">RM552_08175</name>
</gene>
<evidence type="ECO:0000256" key="2">
    <source>
        <dbReference type="ARBA" id="ARBA00022723"/>
    </source>
</evidence>
<keyword evidence="2" id="KW-0479">Metal-binding</keyword>
<dbReference type="Proteomes" id="UP001253545">
    <property type="component" value="Unassembled WGS sequence"/>
</dbReference>
<evidence type="ECO:0000256" key="4">
    <source>
        <dbReference type="ARBA" id="ARBA00022833"/>
    </source>
</evidence>
<keyword evidence="3" id="KW-0378">Hydrolase</keyword>
<comment type="cofactor">
    <cofactor evidence="1">
        <name>Zn(2+)</name>
        <dbReference type="ChEBI" id="CHEBI:29105"/>
    </cofactor>
</comment>
<organism evidence="7 8">
    <name type="scientific">Glaciecola petra</name>
    <dbReference type="NCBI Taxonomy" id="3075602"/>
    <lineage>
        <taxon>Bacteria</taxon>
        <taxon>Pseudomonadati</taxon>
        <taxon>Pseudomonadota</taxon>
        <taxon>Gammaproteobacteria</taxon>
        <taxon>Alteromonadales</taxon>
        <taxon>Alteromonadaceae</taxon>
        <taxon>Glaciecola</taxon>
    </lineage>
</organism>
<comment type="similarity">
    <text evidence="5">Belongs to the peptidase M14 family.</text>
</comment>
<feature type="domain" description="Peptidase M14" evidence="6">
    <location>
        <begin position="30"/>
        <end position="313"/>
    </location>
</feature>
<proteinExistence type="inferred from homology"/>
<evidence type="ECO:0000313" key="8">
    <source>
        <dbReference type="Proteomes" id="UP001253545"/>
    </source>
</evidence>
<evidence type="ECO:0000259" key="6">
    <source>
        <dbReference type="PROSITE" id="PS52035"/>
    </source>
</evidence>
<keyword evidence="8" id="KW-1185">Reference proteome</keyword>
<evidence type="ECO:0000313" key="7">
    <source>
        <dbReference type="EMBL" id="MDT0594812.1"/>
    </source>
</evidence>
<evidence type="ECO:0000256" key="5">
    <source>
        <dbReference type="PROSITE-ProRule" id="PRU01379"/>
    </source>
</evidence>
<dbReference type="PROSITE" id="PS52035">
    <property type="entry name" value="PEPTIDASE_M14"/>
    <property type="match status" value="1"/>
</dbReference>
<dbReference type="RefSeq" id="WP_311368336.1">
    <property type="nucleotide sequence ID" value="NZ_JAVRHX010000002.1"/>
</dbReference>
<accession>A0ABU2ZQC4</accession>
<keyword evidence="4" id="KW-0862">Zinc</keyword>
<comment type="caution">
    <text evidence="5">Lacks conserved residue(s) required for the propagation of feature annotation.</text>
</comment>
<dbReference type="InterPro" id="IPR000834">
    <property type="entry name" value="Peptidase_M14"/>
</dbReference>
<dbReference type="EMBL" id="JAVRHX010000002">
    <property type="protein sequence ID" value="MDT0594812.1"/>
    <property type="molecule type" value="Genomic_DNA"/>
</dbReference>
<dbReference type="Gene3D" id="3.40.630.10">
    <property type="entry name" value="Zn peptidases"/>
    <property type="match status" value="1"/>
</dbReference>
<dbReference type="CDD" id="cd06231">
    <property type="entry name" value="M14_REP34-like"/>
    <property type="match status" value="1"/>
</dbReference>
<dbReference type="Pfam" id="PF24827">
    <property type="entry name" value="AstE_AspA_cat"/>
    <property type="match status" value="1"/>
</dbReference>
<evidence type="ECO:0000256" key="3">
    <source>
        <dbReference type="ARBA" id="ARBA00022801"/>
    </source>
</evidence>
<comment type="caution">
    <text evidence="7">The sequence shown here is derived from an EMBL/GenBank/DDBJ whole genome shotgun (WGS) entry which is preliminary data.</text>
</comment>
<sequence length="313" mass="34356">MNNDNTYPIGTPGKPWGKEEKLAWLNVQSIKRSYQDEVLSKLDSSIKGFAKVKYGSLPSNPERYPLYAYMSEKWDTSRTSVLITGGVHGYETSGVQGAIAFLHNQATKYAKHFNIVIAPCLSPWGYETINRWNISAIDPNRSFYTDSPAPECSQLMSYVDSLPSPINIHIDLHETTDTDDTEFRPALAARDGLSFSDWGIPDGFYTVANTSNPQLDFQKAVIASVEKVTHIAPPDANNQLIGSDLVEHGIICYDKAALFLCGGFTGANYATTTEVYPDSPKTTPQECIVAQVAAITGGLDFALSLPTKNPREC</sequence>
<dbReference type="SUPFAM" id="SSF53187">
    <property type="entry name" value="Zn-dependent exopeptidases"/>
    <property type="match status" value="1"/>
</dbReference>